<dbReference type="Proteomes" id="UP000274391">
    <property type="component" value="Unassembled WGS sequence"/>
</dbReference>
<dbReference type="InterPro" id="IPR024688">
    <property type="entry name" value="Mac_dom"/>
</dbReference>
<dbReference type="Gene3D" id="1.10.150.240">
    <property type="entry name" value="Putative phosphatase, domain 2"/>
    <property type="match status" value="1"/>
</dbReference>
<feature type="domain" description="Maltose/galactoside acetyltransferase" evidence="5">
    <location>
        <begin position="222"/>
        <end position="276"/>
    </location>
</feature>
<dbReference type="SFLD" id="SFLDS00003">
    <property type="entry name" value="Haloacid_Dehalogenase"/>
    <property type="match status" value="1"/>
</dbReference>
<dbReference type="SMART" id="SM01266">
    <property type="entry name" value="Mac"/>
    <property type="match status" value="1"/>
</dbReference>
<protein>
    <submittedName>
        <fullName evidence="6">HAD family hydrolase</fullName>
    </submittedName>
</protein>
<evidence type="ECO:0000313" key="6">
    <source>
        <dbReference type="EMBL" id="RRJ86307.1"/>
    </source>
</evidence>
<dbReference type="SUPFAM" id="SSF51161">
    <property type="entry name" value="Trimeric LpxA-like enzymes"/>
    <property type="match status" value="1"/>
</dbReference>
<dbReference type="SFLD" id="SFLDG01129">
    <property type="entry name" value="C1.5:_HAD__Beta-PGM__Phosphata"/>
    <property type="match status" value="1"/>
</dbReference>
<dbReference type="PROSITE" id="PS00101">
    <property type="entry name" value="HEXAPEP_TRANSFERASES"/>
    <property type="match status" value="1"/>
</dbReference>
<dbReference type="InterPro" id="IPR036412">
    <property type="entry name" value="HAD-like_sf"/>
</dbReference>
<dbReference type="NCBIfam" id="TIGR01549">
    <property type="entry name" value="HAD-SF-IA-v1"/>
    <property type="match status" value="1"/>
</dbReference>
<evidence type="ECO:0000256" key="4">
    <source>
        <dbReference type="ARBA" id="ARBA00023315"/>
    </source>
</evidence>
<dbReference type="PANTHER" id="PTHR23416">
    <property type="entry name" value="SIALIC ACID SYNTHASE-RELATED"/>
    <property type="match status" value="1"/>
</dbReference>
<organism evidence="6 7">
    <name type="scientific">Gulosibacter macacae</name>
    <dbReference type="NCBI Taxonomy" id="2488791"/>
    <lineage>
        <taxon>Bacteria</taxon>
        <taxon>Bacillati</taxon>
        <taxon>Actinomycetota</taxon>
        <taxon>Actinomycetes</taxon>
        <taxon>Micrococcales</taxon>
        <taxon>Microbacteriaceae</taxon>
        <taxon>Gulosibacter</taxon>
    </lineage>
</organism>
<accession>A0A3P3VVD8</accession>
<dbReference type="GO" id="GO:0016407">
    <property type="term" value="F:acetyltransferase activity"/>
    <property type="evidence" value="ECO:0007669"/>
    <property type="project" value="InterPro"/>
</dbReference>
<dbReference type="GO" id="GO:0008374">
    <property type="term" value="F:O-acyltransferase activity"/>
    <property type="evidence" value="ECO:0007669"/>
    <property type="project" value="TreeGrafter"/>
</dbReference>
<dbReference type="InterPro" id="IPR018357">
    <property type="entry name" value="Hexapep_transf_CS"/>
</dbReference>
<dbReference type="InterPro" id="IPR006439">
    <property type="entry name" value="HAD-SF_hydro_IA"/>
</dbReference>
<dbReference type="InterPro" id="IPR011004">
    <property type="entry name" value="Trimer_LpxA-like_sf"/>
</dbReference>
<sequence>MPIRNIIWDMGGTLIDTYPAVDRTFANVARAHDIDVPLDAIERSTRTTSIANTMTALAAEHSIERAEFERAYAALKTAWRASPPPVMAGAEAVIAAVQAAGGKNIIVTHRDRESAQALLDATGLDIDGLICAPDGHARKPDASMHRLALEMFGLDPAETIAIGDREIDATAALGLGVQPLHFDATGAASAADQDAASQDAAQVREISSLLDALEWIDRDSARVGMLATEPYLDSDPALLAERHRARRLAHQLDLLDPDDTDAATTLLQQLFGRLGDGTRIIPPFRCDYGPHIRFGAGSFVNFNCVFLDVAPITIGKRVLIGPGTQLLTAGHPLHVETRASGLEWGKPITIGDDVWLGGGVQVLGGVTIGAGTVVGSGSVVTKDLPAGVIAVGNPARVVREVPSEPDI</sequence>
<evidence type="ECO:0000256" key="1">
    <source>
        <dbReference type="ARBA" id="ARBA00007274"/>
    </source>
</evidence>
<keyword evidence="2" id="KW-0808">Transferase</keyword>
<dbReference type="PANTHER" id="PTHR23416:SF23">
    <property type="entry name" value="ACETYLTRANSFERASE C18B11.09C-RELATED"/>
    <property type="match status" value="1"/>
</dbReference>
<proteinExistence type="inferred from homology"/>
<dbReference type="RefSeq" id="WP_124972841.1">
    <property type="nucleotide sequence ID" value="NZ_RQVS01000010.1"/>
</dbReference>
<comment type="similarity">
    <text evidence="1">Belongs to the transferase hexapeptide repeat family.</text>
</comment>
<dbReference type="InterPro" id="IPR051159">
    <property type="entry name" value="Hexapeptide_acetyltransf"/>
</dbReference>
<dbReference type="Pfam" id="PF00132">
    <property type="entry name" value="Hexapep"/>
    <property type="match status" value="1"/>
</dbReference>
<dbReference type="InterPro" id="IPR001451">
    <property type="entry name" value="Hexapep"/>
</dbReference>
<dbReference type="InterPro" id="IPR023214">
    <property type="entry name" value="HAD_sf"/>
</dbReference>
<evidence type="ECO:0000256" key="2">
    <source>
        <dbReference type="ARBA" id="ARBA00022679"/>
    </source>
</evidence>
<dbReference type="EMBL" id="RQVS01000010">
    <property type="protein sequence ID" value="RRJ86307.1"/>
    <property type="molecule type" value="Genomic_DNA"/>
</dbReference>
<keyword evidence="6" id="KW-0378">Hydrolase</keyword>
<dbReference type="Gene3D" id="2.160.10.10">
    <property type="entry name" value="Hexapeptide repeat proteins"/>
    <property type="match status" value="1"/>
</dbReference>
<dbReference type="OrthoDB" id="2643438at2"/>
<dbReference type="InterPro" id="IPR023198">
    <property type="entry name" value="PGP-like_dom2"/>
</dbReference>
<dbReference type="FunFam" id="2.160.10.10:FF:000025">
    <property type="entry name" value="Hexapeptide-repeat containing-acetyltransferase"/>
    <property type="match status" value="1"/>
</dbReference>
<evidence type="ECO:0000259" key="5">
    <source>
        <dbReference type="SMART" id="SM01266"/>
    </source>
</evidence>
<evidence type="ECO:0000313" key="7">
    <source>
        <dbReference type="Proteomes" id="UP000274391"/>
    </source>
</evidence>
<dbReference type="Pfam" id="PF12464">
    <property type="entry name" value="Mac"/>
    <property type="match status" value="1"/>
</dbReference>
<reference evidence="6 7" key="1">
    <citation type="submission" date="2018-11" db="EMBL/GenBank/DDBJ databases">
        <title>YIM 102482-1 draft genome.</title>
        <authorList>
            <person name="Li G."/>
            <person name="Jiang Y."/>
        </authorList>
    </citation>
    <scope>NUCLEOTIDE SEQUENCE [LARGE SCALE GENOMIC DNA]</scope>
    <source>
        <strain evidence="6 7">YIM 102482-1</strain>
    </source>
</reference>
<gene>
    <name evidence="6" type="ORF">EG850_09440</name>
</gene>
<dbReference type="CDD" id="cd03357">
    <property type="entry name" value="LbH_MAT_GAT"/>
    <property type="match status" value="1"/>
</dbReference>
<name>A0A3P3VVD8_9MICO</name>
<dbReference type="SUPFAM" id="SSF56784">
    <property type="entry name" value="HAD-like"/>
    <property type="match status" value="1"/>
</dbReference>
<dbReference type="Gene3D" id="3.40.50.1000">
    <property type="entry name" value="HAD superfamily/HAD-like"/>
    <property type="match status" value="1"/>
</dbReference>
<evidence type="ECO:0000256" key="3">
    <source>
        <dbReference type="ARBA" id="ARBA00022737"/>
    </source>
</evidence>
<dbReference type="GO" id="GO:0016787">
    <property type="term" value="F:hydrolase activity"/>
    <property type="evidence" value="ECO:0007669"/>
    <property type="project" value="UniProtKB-KW"/>
</dbReference>
<dbReference type="Pfam" id="PF00702">
    <property type="entry name" value="Hydrolase"/>
    <property type="match status" value="1"/>
</dbReference>
<comment type="caution">
    <text evidence="6">The sequence shown here is derived from an EMBL/GenBank/DDBJ whole genome shotgun (WGS) entry which is preliminary data.</text>
</comment>
<keyword evidence="3" id="KW-0677">Repeat</keyword>
<keyword evidence="4" id="KW-0012">Acyltransferase</keyword>
<dbReference type="AlphaFoldDB" id="A0A3P3VVD8"/>
<keyword evidence="7" id="KW-1185">Reference proteome</keyword>